<organism evidence="1">
    <name type="scientific">candidate division WOR-3 bacterium</name>
    <dbReference type="NCBI Taxonomy" id="2052148"/>
    <lineage>
        <taxon>Bacteria</taxon>
        <taxon>Bacteria division WOR-3</taxon>
    </lineage>
</organism>
<dbReference type="InterPro" id="IPR026444">
    <property type="entry name" value="Secre_tail"/>
</dbReference>
<comment type="caution">
    <text evidence="1">The sequence shown here is derived from an EMBL/GenBank/DDBJ whole genome shotgun (WGS) entry which is preliminary data.</text>
</comment>
<protein>
    <submittedName>
        <fullName evidence="1">T9SS type A sorting domain-containing protein</fullName>
    </submittedName>
</protein>
<dbReference type="AlphaFoldDB" id="A0A7C6EAT8"/>
<name>A0A7C6EAT8_UNCW3</name>
<reference evidence="1" key="1">
    <citation type="journal article" date="2020" name="mSystems">
        <title>Genome- and Community-Level Interaction Insights into Carbon Utilization and Element Cycling Functions of Hydrothermarchaeota in Hydrothermal Sediment.</title>
        <authorList>
            <person name="Zhou Z."/>
            <person name="Liu Y."/>
            <person name="Xu W."/>
            <person name="Pan J."/>
            <person name="Luo Z.H."/>
            <person name="Li M."/>
        </authorList>
    </citation>
    <scope>NUCLEOTIDE SEQUENCE [LARGE SCALE GENOMIC DNA]</scope>
    <source>
        <strain evidence="1">SpSt-876</strain>
    </source>
</reference>
<proteinExistence type="predicted"/>
<gene>
    <name evidence="1" type="ORF">ENW73_02150</name>
</gene>
<dbReference type="NCBIfam" id="TIGR04183">
    <property type="entry name" value="Por_Secre_tail"/>
    <property type="match status" value="1"/>
</dbReference>
<sequence>MVFLLVLLQIINFNPDGQVIAQHDTGNVIMRVTARGCIGDTITPASGNIINGFKYPRTGQNWLYFGGFALGNSINYVADGHYAPGGQVSRDFRIVDSLERVFLLGDQEWLCSYNDAGHPTPKNLKVTQYSIASPNVLYDDGVIMVFGVLNEGSVAVESLYAGLIFDFDMGANLTRCGTDTIRRCVWMRQNTTDNPTIGVKILAPESWANLACIDHDLYVYPDTGSPDSIKYKFLAGIIRCYTSNRDYDWSLVASIGPFSVAPTEEYIFAFGVLGGASLSDFYANADSLQSYFNQISAIKENRLTEDFSGLKLAMSNPIKENGRVQLKVTEQGKITLNLYDALGRYLNTVWKGVGPCDEIINFKTENLPAGLYFLRLSTEKTAKTLKIIVNK</sequence>
<evidence type="ECO:0000313" key="1">
    <source>
        <dbReference type="EMBL" id="HHS51656.1"/>
    </source>
</evidence>
<accession>A0A7C6EAT8</accession>
<dbReference type="EMBL" id="DTLI01000051">
    <property type="protein sequence ID" value="HHS51656.1"/>
    <property type="molecule type" value="Genomic_DNA"/>
</dbReference>